<accession>A0AA38PTE3</accession>
<proteinExistence type="predicted"/>
<dbReference type="InterPro" id="IPR015813">
    <property type="entry name" value="Pyrv/PenolPyrv_kinase-like_dom"/>
</dbReference>
<dbReference type="Proteomes" id="UP001163850">
    <property type="component" value="Unassembled WGS sequence"/>
</dbReference>
<gene>
    <name evidence="1" type="ORF">F5890DRAFT_1476995</name>
</gene>
<organism evidence="1 2">
    <name type="scientific">Lentinula detonsa</name>
    <dbReference type="NCBI Taxonomy" id="2804962"/>
    <lineage>
        <taxon>Eukaryota</taxon>
        <taxon>Fungi</taxon>
        <taxon>Dikarya</taxon>
        <taxon>Basidiomycota</taxon>
        <taxon>Agaricomycotina</taxon>
        <taxon>Agaricomycetes</taxon>
        <taxon>Agaricomycetidae</taxon>
        <taxon>Agaricales</taxon>
        <taxon>Marasmiineae</taxon>
        <taxon>Omphalotaceae</taxon>
        <taxon>Lentinula</taxon>
    </lineage>
</organism>
<dbReference type="GO" id="GO:0003824">
    <property type="term" value="F:catalytic activity"/>
    <property type="evidence" value="ECO:0007669"/>
    <property type="project" value="InterPro"/>
</dbReference>
<evidence type="ECO:0000313" key="1">
    <source>
        <dbReference type="EMBL" id="KAJ3981388.1"/>
    </source>
</evidence>
<reference evidence="1" key="1">
    <citation type="submission" date="2022-08" db="EMBL/GenBank/DDBJ databases">
        <authorList>
            <consortium name="DOE Joint Genome Institute"/>
            <person name="Min B."/>
            <person name="Riley R."/>
            <person name="Sierra-Patev S."/>
            <person name="Naranjo-Ortiz M."/>
            <person name="Looney B."/>
            <person name="Konkel Z."/>
            <person name="Slot J.C."/>
            <person name="Sakamoto Y."/>
            <person name="Steenwyk J.L."/>
            <person name="Rokas A."/>
            <person name="Carro J."/>
            <person name="Camarero S."/>
            <person name="Ferreira P."/>
            <person name="Molpeceres G."/>
            <person name="Ruiz-Duenas F.J."/>
            <person name="Serrano A."/>
            <person name="Henrissat B."/>
            <person name="Drula E."/>
            <person name="Hughes K.W."/>
            <person name="Mata J.L."/>
            <person name="Ishikawa N.K."/>
            <person name="Vargas-Isla R."/>
            <person name="Ushijima S."/>
            <person name="Smith C.A."/>
            <person name="Ahrendt S."/>
            <person name="Andreopoulos W."/>
            <person name="He G."/>
            <person name="Labutti K."/>
            <person name="Lipzen A."/>
            <person name="Ng V."/>
            <person name="Sandor L."/>
            <person name="Barry K."/>
            <person name="Martinez A.T."/>
            <person name="Xiao Y."/>
            <person name="Gibbons J.G."/>
            <person name="Terashima K."/>
            <person name="Hibbett D.S."/>
            <person name="Grigoriev I.V."/>
        </authorList>
    </citation>
    <scope>NUCLEOTIDE SEQUENCE</scope>
    <source>
        <strain evidence="1">TFB7829</strain>
    </source>
</reference>
<protein>
    <submittedName>
        <fullName evidence="1">Uncharacterized protein</fullName>
    </submittedName>
</protein>
<dbReference type="Gene3D" id="3.20.20.60">
    <property type="entry name" value="Phosphoenolpyruvate-binding domains"/>
    <property type="match status" value="1"/>
</dbReference>
<dbReference type="InterPro" id="IPR040442">
    <property type="entry name" value="Pyrv_kinase-like_dom_sf"/>
</dbReference>
<sequence length="136" mass="14561">MLARPEAVIAPGIYDGISARLASEVIIARADAAQGFGLEEAISRSKPASAPGADLLFYRVLVEFVTGEFTPNLTAKEERAIGVKIISCLSPEMPTVQAVWASLLLKRTADVNSSRGMGPKDFFKHGSVKLIDEDTL</sequence>
<evidence type="ECO:0000313" key="2">
    <source>
        <dbReference type="Proteomes" id="UP001163850"/>
    </source>
</evidence>
<dbReference type="AlphaFoldDB" id="A0AA38PTE3"/>
<dbReference type="EMBL" id="MU802117">
    <property type="protein sequence ID" value="KAJ3981388.1"/>
    <property type="molecule type" value="Genomic_DNA"/>
</dbReference>
<comment type="caution">
    <text evidence="1">The sequence shown here is derived from an EMBL/GenBank/DDBJ whole genome shotgun (WGS) entry which is preliminary data.</text>
</comment>
<dbReference type="SUPFAM" id="SSF51621">
    <property type="entry name" value="Phosphoenolpyruvate/pyruvate domain"/>
    <property type="match status" value="1"/>
</dbReference>
<name>A0AA38PTE3_9AGAR</name>